<proteinExistence type="predicted"/>
<accession>A0ABU9BYI8</accession>
<dbReference type="EMBL" id="JBBUTG010000030">
    <property type="protein sequence ID" value="MEK8034503.1"/>
    <property type="molecule type" value="Genomic_DNA"/>
</dbReference>
<gene>
    <name evidence="1" type="ORF">AACH06_27045</name>
</gene>
<organism evidence="1 2">
    <name type="scientific">Ideonella lacteola</name>
    <dbReference type="NCBI Taxonomy" id="2984193"/>
    <lineage>
        <taxon>Bacteria</taxon>
        <taxon>Pseudomonadati</taxon>
        <taxon>Pseudomonadota</taxon>
        <taxon>Betaproteobacteria</taxon>
        <taxon>Burkholderiales</taxon>
        <taxon>Sphaerotilaceae</taxon>
        <taxon>Ideonella</taxon>
    </lineage>
</organism>
<dbReference type="Proteomes" id="UP001371218">
    <property type="component" value="Unassembled WGS sequence"/>
</dbReference>
<sequence>MPTPLLGERVRADGHAGEHRLGGRGIYWNQPDVHRWEMLTASYARQRR</sequence>
<comment type="caution">
    <text evidence="1">The sequence shown here is derived from an EMBL/GenBank/DDBJ whole genome shotgun (WGS) entry which is preliminary data.</text>
</comment>
<keyword evidence="2" id="KW-1185">Reference proteome</keyword>
<evidence type="ECO:0000313" key="1">
    <source>
        <dbReference type="EMBL" id="MEK8034503.1"/>
    </source>
</evidence>
<reference evidence="1 2" key="1">
    <citation type="submission" date="2024-04" db="EMBL/GenBank/DDBJ databases">
        <title>Novel species of the genus Ideonella isolated from streams.</title>
        <authorList>
            <person name="Lu H."/>
        </authorList>
    </citation>
    <scope>NUCLEOTIDE SEQUENCE [LARGE SCALE GENOMIC DNA]</scope>
    <source>
        <strain evidence="1 2">DXS29W</strain>
    </source>
</reference>
<name>A0ABU9BYI8_9BURK</name>
<protein>
    <submittedName>
        <fullName evidence="1">Uncharacterized protein</fullName>
    </submittedName>
</protein>
<dbReference type="RefSeq" id="WP_341428932.1">
    <property type="nucleotide sequence ID" value="NZ_JBBUTG010000030.1"/>
</dbReference>
<evidence type="ECO:0000313" key="2">
    <source>
        <dbReference type="Proteomes" id="UP001371218"/>
    </source>
</evidence>